<accession>A0ABR2X347</accession>
<protein>
    <recommendedName>
        <fullName evidence="6">C2H2-type domain-containing protein</fullName>
    </recommendedName>
</protein>
<dbReference type="Proteomes" id="UP001479436">
    <property type="component" value="Unassembled WGS sequence"/>
</dbReference>
<dbReference type="PANTHER" id="PTHR23235">
    <property type="entry name" value="KRUEPPEL-LIKE TRANSCRIPTION FACTOR"/>
    <property type="match status" value="1"/>
</dbReference>
<feature type="domain" description="C2H2-type" evidence="6">
    <location>
        <begin position="348"/>
        <end position="377"/>
    </location>
</feature>
<sequence length="412" mass="46575">MNKGDNSIPVVLPSIEQLEYDTFIRPLHKISLPSVQYAPNYVNRKVKELPSLSDYLLNNHESFEPYSIAPNTLKYNLPGLMSLHEHFGSSDSDEETFRSTPNSNDKLRLPPISMDSSTSNTISNYERSFRDSSANSSNPFTTEPNVKCRGISGSNPIEIFSDRMYNKRNILEGQDEPQVVERLAQSLADQKLGLNPEGLHQLNVSFRAEARIPHSTKTNDLNGTNHSDDRLGRKRSWDQESVPLEAESTVDQCSRERRHSIAVMSSPPSPTSNTQLHKKAHIISSPDLEEQRNVTSSPPASYIQPLTLVSPTSTFFPGINSHIQIPQPSSTEVYPTNPTLYSTGTKNHACTVNGCNMRFKRLEHLKRHLRVHTMERPYSCTYAGCRKSFSRRDNLGQHLRTHQRQEAKVHAR</sequence>
<keyword evidence="8" id="KW-1185">Reference proteome</keyword>
<keyword evidence="1" id="KW-0479">Metal-binding</keyword>
<keyword evidence="3" id="KW-0862">Zinc</keyword>
<keyword evidence="2 4" id="KW-0863">Zinc-finger</keyword>
<dbReference type="PROSITE" id="PS50157">
    <property type="entry name" value="ZINC_FINGER_C2H2_2"/>
    <property type="match status" value="2"/>
</dbReference>
<evidence type="ECO:0000256" key="1">
    <source>
        <dbReference type="ARBA" id="ARBA00022723"/>
    </source>
</evidence>
<evidence type="ECO:0000256" key="3">
    <source>
        <dbReference type="ARBA" id="ARBA00022833"/>
    </source>
</evidence>
<dbReference type="PANTHER" id="PTHR23235:SF120">
    <property type="entry name" value="KRUPPEL-LIKE FACTOR 15"/>
    <property type="match status" value="1"/>
</dbReference>
<evidence type="ECO:0000313" key="8">
    <source>
        <dbReference type="Proteomes" id="UP001479436"/>
    </source>
</evidence>
<feature type="compositionally biased region" description="Basic and acidic residues" evidence="5">
    <location>
        <begin position="226"/>
        <end position="238"/>
    </location>
</feature>
<dbReference type="SMART" id="SM00355">
    <property type="entry name" value="ZnF_C2H2"/>
    <property type="match status" value="2"/>
</dbReference>
<feature type="compositionally biased region" description="Polar residues" evidence="5">
    <location>
        <begin position="215"/>
        <end position="225"/>
    </location>
</feature>
<dbReference type="Gene3D" id="3.30.160.60">
    <property type="entry name" value="Classic Zinc Finger"/>
    <property type="match status" value="2"/>
</dbReference>
<feature type="compositionally biased region" description="Polar residues" evidence="5">
    <location>
        <begin position="129"/>
        <end position="144"/>
    </location>
</feature>
<dbReference type="PROSITE" id="PS00028">
    <property type="entry name" value="ZINC_FINGER_C2H2_1"/>
    <property type="match status" value="2"/>
</dbReference>
<feature type="domain" description="C2H2-type" evidence="6">
    <location>
        <begin position="378"/>
        <end position="407"/>
    </location>
</feature>
<comment type="caution">
    <text evidence="7">The sequence shown here is derived from an EMBL/GenBank/DDBJ whole genome shotgun (WGS) entry which is preliminary data.</text>
</comment>
<dbReference type="Pfam" id="PF00096">
    <property type="entry name" value="zf-C2H2"/>
    <property type="match status" value="2"/>
</dbReference>
<evidence type="ECO:0000256" key="5">
    <source>
        <dbReference type="SAM" id="MobiDB-lite"/>
    </source>
</evidence>
<dbReference type="EMBL" id="JASJQH010000029">
    <property type="protein sequence ID" value="KAK9768208.1"/>
    <property type="molecule type" value="Genomic_DNA"/>
</dbReference>
<feature type="region of interest" description="Disordered" evidence="5">
    <location>
        <begin position="87"/>
        <end position="120"/>
    </location>
</feature>
<dbReference type="InterPro" id="IPR036236">
    <property type="entry name" value="Znf_C2H2_sf"/>
</dbReference>
<evidence type="ECO:0000256" key="2">
    <source>
        <dbReference type="ARBA" id="ARBA00022771"/>
    </source>
</evidence>
<evidence type="ECO:0000259" key="6">
    <source>
        <dbReference type="PROSITE" id="PS50157"/>
    </source>
</evidence>
<feature type="region of interest" description="Disordered" evidence="5">
    <location>
        <begin position="213"/>
        <end position="254"/>
    </location>
</feature>
<name>A0ABR2X347_9FUNG</name>
<organism evidence="7 8">
    <name type="scientific">Basidiobolus ranarum</name>
    <dbReference type="NCBI Taxonomy" id="34480"/>
    <lineage>
        <taxon>Eukaryota</taxon>
        <taxon>Fungi</taxon>
        <taxon>Fungi incertae sedis</taxon>
        <taxon>Zoopagomycota</taxon>
        <taxon>Entomophthoromycotina</taxon>
        <taxon>Basidiobolomycetes</taxon>
        <taxon>Basidiobolales</taxon>
        <taxon>Basidiobolaceae</taxon>
        <taxon>Basidiobolus</taxon>
    </lineage>
</organism>
<feature type="region of interest" description="Disordered" evidence="5">
    <location>
        <begin position="129"/>
        <end position="148"/>
    </location>
</feature>
<gene>
    <name evidence="7" type="ORF">K7432_001344</name>
</gene>
<evidence type="ECO:0000256" key="4">
    <source>
        <dbReference type="PROSITE-ProRule" id="PRU00042"/>
    </source>
</evidence>
<dbReference type="InterPro" id="IPR013087">
    <property type="entry name" value="Znf_C2H2_type"/>
</dbReference>
<dbReference type="SUPFAM" id="SSF57667">
    <property type="entry name" value="beta-beta-alpha zinc fingers"/>
    <property type="match status" value="2"/>
</dbReference>
<evidence type="ECO:0000313" key="7">
    <source>
        <dbReference type="EMBL" id="KAK9768208.1"/>
    </source>
</evidence>
<proteinExistence type="predicted"/>
<reference evidence="7 8" key="1">
    <citation type="submission" date="2023-04" db="EMBL/GenBank/DDBJ databases">
        <title>Genome of Basidiobolus ranarum AG-B5.</title>
        <authorList>
            <person name="Stajich J.E."/>
            <person name="Carter-House D."/>
            <person name="Gryganskyi A."/>
        </authorList>
    </citation>
    <scope>NUCLEOTIDE SEQUENCE [LARGE SCALE GENOMIC DNA]</scope>
    <source>
        <strain evidence="7 8">AG-B5</strain>
    </source>
</reference>